<evidence type="ECO:0000256" key="10">
    <source>
        <dbReference type="HAMAP-Rule" id="MF_02019"/>
    </source>
</evidence>
<dbReference type="GO" id="GO:0009252">
    <property type="term" value="P:peptidoglycan biosynthetic process"/>
    <property type="evidence" value="ECO:0007669"/>
    <property type="project" value="UniProtKB-UniRule"/>
</dbReference>
<dbReference type="InterPro" id="IPR013221">
    <property type="entry name" value="Mur_ligase_cen"/>
</dbReference>
<evidence type="ECO:0000259" key="13">
    <source>
        <dbReference type="Pfam" id="PF02875"/>
    </source>
</evidence>
<keyword evidence="8 10" id="KW-0131">Cell cycle</keyword>
<feature type="domain" description="Mur ligase C-terminal" evidence="13">
    <location>
        <begin position="316"/>
        <end position="435"/>
    </location>
</feature>
<dbReference type="InterPro" id="IPR036615">
    <property type="entry name" value="Mur_ligase_C_dom_sf"/>
</dbReference>
<evidence type="ECO:0000256" key="8">
    <source>
        <dbReference type="ARBA" id="ARBA00023306"/>
    </source>
</evidence>
<evidence type="ECO:0000256" key="3">
    <source>
        <dbReference type="ARBA" id="ARBA00022618"/>
    </source>
</evidence>
<dbReference type="Pfam" id="PF02875">
    <property type="entry name" value="Mur_ligase_C"/>
    <property type="match status" value="1"/>
</dbReference>
<dbReference type="GO" id="GO:0051301">
    <property type="term" value="P:cell division"/>
    <property type="evidence" value="ECO:0007669"/>
    <property type="project" value="UniProtKB-KW"/>
</dbReference>
<evidence type="ECO:0000256" key="5">
    <source>
        <dbReference type="ARBA" id="ARBA00022840"/>
    </source>
</evidence>
<dbReference type="GO" id="GO:0008766">
    <property type="term" value="F:UDP-N-acetylmuramoylalanyl-D-glutamyl-2,6-diaminopimelate-D-alanyl-D-alanine ligase activity"/>
    <property type="evidence" value="ECO:0007669"/>
    <property type="project" value="RHEA"/>
</dbReference>
<evidence type="ECO:0000259" key="14">
    <source>
        <dbReference type="Pfam" id="PF08245"/>
    </source>
</evidence>
<dbReference type="NCBIfam" id="TIGR01143">
    <property type="entry name" value="murF"/>
    <property type="match status" value="1"/>
</dbReference>
<dbReference type="Gene3D" id="3.90.190.20">
    <property type="entry name" value="Mur ligase, C-terminal domain"/>
    <property type="match status" value="1"/>
</dbReference>
<dbReference type="InterPro" id="IPR051046">
    <property type="entry name" value="MurCDEF_CellWall_CoF430Synth"/>
</dbReference>
<dbReference type="InterPro" id="IPR004101">
    <property type="entry name" value="Mur_ligase_C"/>
</dbReference>
<dbReference type="InterPro" id="IPR035911">
    <property type="entry name" value="MurE/MurF_N"/>
</dbReference>
<dbReference type="HAMAP" id="MF_02019">
    <property type="entry name" value="MurF"/>
    <property type="match status" value="1"/>
</dbReference>
<gene>
    <name evidence="10 15" type="primary">murF</name>
    <name evidence="15" type="ORF">CRENPOLYSF2_360011</name>
</gene>
<dbReference type="GO" id="GO:0005524">
    <property type="term" value="F:ATP binding"/>
    <property type="evidence" value="ECO:0007669"/>
    <property type="project" value="UniProtKB-UniRule"/>
</dbReference>
<comment type="function">
    <text evidence="10 11">Involved in cell wall formation. Catalyzes the final step in the synthesis of UDP-N-acetylmuramoyl-pentapeptide, the precursor of murein.</text>
</comment>
<evidence type="ECO:0000256" key="11">
    <source>
        <dbReference type="RuleBase" id="RU004136"/>
    </source>
</evidence>
<keyword evidence="16" id="KW-1185">Reference proteome</keyword>
<dbReference type="GO" id="GO:0008360">
    <property type="term" value="P:regulation of cell shape"/>
    <property type="evidence" value="ECO:0007669"/>
    <property type="project" value="UniProtKB-KW"/>
</dbReference>
<proteinExistence type="inferred from homology"/>
<dbReference type="RefSeq" id="WP_087147517.1">
    <property type="nucleotide sequence ID" value="NZ_FUKJ01000290.1"/>
</dbReference>
<evidence type="ECO:0000256" key="7">
    <source>
        <dbReference type="ARBA" id="ARBA00022984"/>
    </source>
</evidence>
<accession>A0A1R4HC45</accession>
<organism evidence="15 16">
    <name type="scientific">Crenothrix polyspora</name>
    <dbReference type="NCBI Taxonomy" id="360316"/>
    <lineage>
        <taxon>Bacteria</taxon>
        <taxon>Pseudomonadati</taxon>
        <taxon>Pseudomonadota</taxon>
        <taxon>Gammaproteobacteria</taxon>
        <taxon>Methylococcales</taxon>
        <taxon>Crenotrichaceae</taxon>
        <taxon>Crenothrix</taxon>
    </lineage>
</organism>
<dbReference type="Pfam" id="PF08245">
    <property type="entry name" value="Mur_ligase_M"/>
    <property type="match status" value="1"/>
</dbReference>
<dbReference type="EMBL" id="FUKJ01000290">
    <property type="protein sequence ID" value="SJM93783.1"/>
    <property type="molecule type" value="Genomic_DNA"/>
</dbReference>
<evidence type="ECO:0000313" key="16">
    <source>
        <dbReference type="Proteomes" id="UP000195442"/>
    </source>
</evidence>
<comment type="pathway">
    <text evidence="10 11">Cell wall biogenesis; peptidoglycan biosynthesis.</text>
</comment>
<dbReference type="EC" id="6.3.2.10" evidence="10 11"/>
<keyword evidence="3 10" id="KW-0132">Cell division</keyword>
<keyword evidence="6 10" id="KW-0133">Cell shape</keyword>
<dbReference type="Pfam" id="PF01225">
    <property type="entry name" value="Mur_ligase"/>
    <property type="match status" value="1"/>
</dbReference>
<evidence type="ECO:0000256" key="4">
    <source>
        <dbReference type="ARBA" id="ARBA00022741"/>
    </source>
</evidence>
<keyword evidence="2 10" id="KW-0436">Ligase</keyword>
<dbReference type="InterPro" id="IPR036565">
    <property type="entry name" value="Mur-like_cat_sf"/>
</dbReference>
<evidence type="ECO:0000256" key="9">
    <source>
        <dbReference type="ARBA" id="ARBA00023316"/>
    </source>
</evidence>
<protein>
    <recommendedName>
        <fullName evidence="10 11">UDP-N-acetylmuramoyl-tripeptide--D-alanyl-D-alanine ligase</fullName>
        <ecNumber evidence="10 11">6.3.2.10</ecNumber>
    </recommendedName>
    <alternativeName>
        <fullName evidence="10">D-alanyl-D-alanine-adding enzyme</fullName>
    </alternativeName>
</protein>
<comment type="catalytic activity">
    <reaction evidence="10 11">
        <text>D-alanyl-D-alanine + UDP-N-acetyl-alpha-D-muramoyl-L-alanyl-gamma-D-glutamyl-meso-2,6-diaminopimelate + ATP = UDP-N-acetyl-alpha-D-muramoyl-L-alanyl-gamma-D-glutamyl-meso-2,6-diaminopimeloyl-D-alanyl-D-alanine + ADP + phosphate + H(+)</text>
        <dbReference type="Rhea" id="RHEA:28374"/>
        <dbReference type="ChEBI" id="CHEBI:15378"/>
        <dbReference type="ChEBI" id="CHEBI:30616"/>
        <dbReference type="ChEBI" id="CHEBI:43474"/>
        <dbReference type="ChEBI" id="CHEBI:57822"/>
        <dbReference type="ChEBI" id="CHEBI:61386"/>
        <dbReference type="ChEBI" id="CHEBI:83905"/>
        <dbReference type="ChEBI" id="CHEBI:456216"/>
        <dbReference type="EC" id="6.3.2.10"/>
    </reaction>
</comment>
<evidence type="ECO:0000259" key="12">
    <source>
        <dbReference type="Pfam" id="PF01225"/>
    </source>
</evidence>
<dbReference type="AlphaFoldDB" id="A0A1R4HC45"/>
<dbReference type="Proteomes" id="UP000195442">
    <property type="component" value="Unassembled WGS sequence"/>
</dbReference>
<evidence type="ECO:0000256" key="1">
    <source>
        <dbReference type="ARBA" id="ARBA00022490"/>
    </source>
</evidence>
<keyword evidence="9 10" id="KW-0961">Cell wall biogenesis/degradation</keyword>
<keyword evidence="5 10" id="KW-0067">ATP-binding</keyword>
<keyword evidence="7 10" id="KW-0573">Peptidoglycan synthesis</keyword>
<comment type="similarity">
    <text evidence="10">Belongs to the MurCDEF family. MurF subfamily.</text>
</comment>
<dbReference type="GO" id="GO:0005737">
    <property type="term" value="C:cytoplasm"/>
    <property type="evidence" value="ECO:0007669"/>
    <property type="project" value="UniProtKB-SubCell"/>
</dbReference>
<dbReference type="Gene3D" id="3.40.1390.10">
    <property type="entry name" value="MurE/MurF, N-terminal domain"/>
    <property type="match status" value="1"/>
</dbReference>
<dbReference type="PANTHER" id="PTHR43024:SF1">
    <property type="entry name" value="UDP-N-ACETYLMURAMOYL-TRIPEPTIDE--D-ALANYL-D-ALANINE LIGASE"/>
    <property type="match status" value="1"/>
</dbReference>
<dbReference type="PANTHER" id="PTHR43024">
    <property type="entry name" value="UDP-N-ACETYLMURAMOYL-TRIPEPTIDE--D-ALANYL-D-ALANINE LIGASE"/>
    <property type="match status" value="1"/>
</dbReference>
<keyword evidence="4 10" id="KW-0547">Nucleotide-binding</keyword>
<keyword evidence="1 10" id="KW-0963">Cytoplasm</keyword>
<feature type="domain" description="Mur ligase N-terminal catalytic" evidence="12">
    <location>
        <begin position="23"/>
        <end position="92"/>
    </location>
</feature>
<dbReference type="SUPFAM" id="SSF63418">
    <property type="entry name" value="MurE/MurF N-terminal domain"/>
    <property type="match status" value="1"/>
</dbReference>
<reference evidence="16" key="1">
    <citation type="submission" date="2017-02" db="EMBL/GenBank/DDBJ databases">
        <authorList>
            <person name="Daims H."/>
        </authorList>
    </citation>
    <scope>NUCLEOTIDE SEQUENCE [LARGE SCALE GENOMIC DNA]</scope>
</reference>
<feature type="binding site" evidence="10">
    <location>
        <begin position="106"/>
        <end position="112"/>
    </location>
    <ligand>
        <name>ATP</name>
        <dbReference type="ChEBI" id="CHEBI:30616"/>
    </ligand>
</feature>
<sequence length="453" mass="47974">MRMMLSEIAKSIQGELFGDDIAIEAVSLDTRTLKLGELYIAIEGKNFDGNQFIDAAVQMGAAAAILRKGMIATIPYITVDDTHLALAELAGAWRRRVSASVVGVTGSNGKTTVKEMTAALLGVKGLVLFTQGNLNNDIGVPLTLLRLQEQHRFAVIEMGANHPCEIEYTSTYVQADVVILNNAGAAHIEGFGSLDGVAKAKGEIIETLKQNGIAVLNRDDRYFDYWQGLAGSRKIISFGLNDNADVFARAIKTECVSGFVTAFELVTTKGAVTVQLKLAGRHNVLNALAAAAAGLALGLDLKMIKQGLESVNPVKGRLQPVVSRLGNLVIDDTYNANSASLAVGLDVLANCPGKPWLVLGAFGELGPQSAKMHEDMGHLIKDKGVVRLLAVGADAKNTVHGFGAGGQFFETQADLLAVLQQDLAGDETILVKGSRAQRMENIVAVLVETAGIA</sequence>
<dbReference type="UniPathway" id="UPA00219"/>
<evidence type="ECO:0000256" key="2">
    <source>
        <dbReference type="ARBA" id="ARBA00022598"/>
    </source>
</evidence>
<dbReference type="GO" id="GO:0071555">
    <property type="term" value="P:cell wall organization"/>
    <property type="evidence" value="ECO:0007669"/>
    <property type="project" value="UniProtKB-KW"/>
</dbReference>
<dbReference type="SUPFAM" id="SSF53623">
    <property type="entry name" value="MurD-like peptide ligases, catalytic domain"/>
    <property type="match status" value="1"/>
</dbReference>
<name>A0A1R4HC45_9GAMM</name>
<dbReference type="InterPro" id="IPR005863">
    <property type="entry name" value="UDP-N-AcMur_synth"/>
</dbReference>
<evidence type="ECO:0000256" key="6">
    <source>
        <dbReference type="ARBA" id="ARBA00022960"/>
    </source>
</evidence>
<dbReference type="OrthoDB" id="9801978at2"/>
<comment type="subcellular location">
    <subcellularLocation>
        <location evidence="10 11">Cytoplasm</location>
    </subcellularLocation>
</comment>
<dbReference type="SUPFAM" id="SSF53244">
    <property type="entry name" value="MurD-like peptide ligases, peptide-binding domain"/>
    <property type="match status" value="1"/>
</dbReference>
<dbReference type="GO" id="GO:0047480">
    <property type="term" value="F:UDP-N-acetylmuramoyl-tripeptide-D-alanyl-D-alanine ligase activity"/>
    <property type="evidence" value="ECO:0007669"/>
    <property type="project" value="UniProtKB-UniRule"/>
</dbReference>
<dbReference type="Gene3D" id="3.40.1190.10">
    <property type="entry name" value="Mur-like, catalytic domain"/>
    <property type="match status" value="1"/>
</dbReference>
<dbReference type="InterPro" id="IPR000713">
    <property type="entry name" value="Mur_ligase_N"/>
</dbReference>
<evidence type="ECO:0000313" key="15">
    <source>
        <dbReference type="EMBL" id="SJM93783.1"/>
    </source>
</evidence>
<feature type="domain" description="Mur ligase central" evidence="14">
    <location>
        <begin position="104"/>
        <end position="293"/>
    </location>
</feature>